<sequence length="326" mass="34923">MSYRRAEKLKKSRDRACRGQRVRDRDSTVAAVVGDGEVAGDTGGRHERHKQEAFMDTPGSDAMFAGSIPELYDKHLVPLIFEPYAIELARRAAALAPGRVLETAAGTGVVTRALARTLPAQVELVATDLNPPMLARAAAVGTARPVTWQPADAMQLPFVSAAFDLVVCQFGVMFFPDRAAAFGEARRVLRPGGALLFNAWDRIEENEFADVITAALAALYPDDPPRFMARTPHGYFDRELIARDLAAAGFETAPLIETVTARSRGPSAQAVALAYCQGTPLRNEIEARSADGLASATSACAEALEARFGSGAVDGRIQAQVVLARN</sequence>
<comment type="caution">
    <text evidence="2">The sequence shown here is derived from an EMBL/GenBank/DDBJ whole genome shotgun (WGS) entry which is preliminary data.</text>
</comment>
<dbReference type="Proteomes" id="UP001169027">
    <property type="component" value="Unassembled WGS sequence"/>
</dbReference>
<dbReference type="SUPFAM" id="SSF53335">
    <property type="entry name" value="S-adenosyl-L-methionine-dependent methyltransferases"/>
    <property type="match status" value="1"/>
</dbReference>
<dbReference type="Gene3D" id="3.40.50.150">
    <property type="entry name" value="Vaccinia Virus protein VP39"/>
    <property type="match status" value="1"/>
</dbReference>
<keyword evidence="2" id="KW-0489">Methyltransferase</keyword>
<evidence type="ECO:0000259" key="1">
    <source>
        <dbReference type="Pfam" id="PF08241"/>
    </source>
</evidence>
<dbReference type="EMBL" id="JAUKVY010000008">
    <property type="protein sequence ID" value="MDO1533354.1"/>
    <property type="molecule type" value="Genomic_DNA"/>
</dbReference>
<dbReference type="PANTHER" id="PTHR43591:SF24">
    <property type="entry name" value="2-METHOXY-6-POLYPRENYL-1,4-BENZOQUINOL METHYLASE, MITOCHONDRIAL"/>
    <property type="match status" value="1"/>
</dbReference>
<accession>A0ABT8S350</accession>
<dbReference type="PANTHER" id="PTHR43591">
    <property type="entry name" value="METHYLTRANSFERASE"/>
    <property type="match status" value="1"/>
</dbReference>
<evidence type="ECO:0000313" key="3">
    <source>
        <dbReference type="Proteomes" id="UP001169027"/>
    </source>
</evidence>
<name>A0ABT8S350_9BURK</name>
<reference evidence="2" key="1">
    <citation type="submission" date="2023-06" db="EMBL/GenBank/DDBJ databases">
        <authorList>
            <person name="Jiang Y."/>
            <person name="Liu Q."/>
        </authorList>
    </citation>
    <scope>NUCLEOTIDE SEQUENCE</scope>
    <source>
        <strain evidence="2">CGMCC 1.12090</strain>
    </source>
</reference>
<organism evidence="2 3">
    <name type="scientific">Variovorax ginsengisoli</name>
    <dbReference type="NCBI Taxonomy" id="363844"/>
    <lineage>
        <taxon>Bacteria</taxon>
        <taxon>Pseudomonadati</taxon>
        <taxon>Pseudomonadota</taxon>
        <taxon>Betaproteobacteria</taxon>
        <taxon>Burkholderiales</taxon>
        <taxon>Comamonadaceae</taxon>
        <taxon>Variovorax</taxon>
    </lineage>
</organism>
<keyword evidence="3" id="KW-1185">Reference proteome</keyword>
<evidence type="ECO:0000313" key="2">
    <source>
        <dbReference type="EMBL" id="MDO1533354.1"/>
    </source>
</evidence>
<dbReference type="RefSeq" id="WP_301809758.1">
    <property type="nucleotide sequence ID" value="NZ_JAUJZH010000008.1"/>
</dbReference>
<protein>
    <submittedName>
        <fullName evidence="2">Class I SAM-dependent methyltransferase</fullName>
    </submittedName>
</protein>
<dbReference type="Pfam" id="PF08241">
    <property type="entry name" value="Methyltransf_11"/>
    <property type="match status" value="1"/>
</dbReference>
<gene>
    <name evidence="2" type="ORF">Q2T77_13730</name>
</gene>
<dbReference type="GO" id="GO:0008168">
    <property type="term" value="F:methyltransferase activity"/>
    <property type="evidence" value="ECO:0007669"/>
    <property type="project" value="UniProtKB-KW"/>
</dbReference>
<dbReference type="InterPro" id="IPR013216">
    <property type="entry name" value="Methyltransf_11"/>
</dbReference>
<dbReference type="GO" id="GO:0032259">
    <property type="term" value="P:methylation"/>
    <property type="evidence" value="ECO:0007669"/>
    <property type="project" value="UniProtKB-KW"/>
</dbReference>
<feature type="domain" description="Methyltransferase type 11" evidence="1">
    <location>
        <begin position="101"/>
        <end position="197"/>
    </location>
</feature>
<dbReference type="InterPro" id="IPR029063">
    <property type="entry name" value="SAM-dependent_MTases_sf"/>
</dbReference>
<proteinExistence type="predicted"/>
<dbReference type="CDD" id="cd02440">
    <property type="entry name" value="AdoMet_MTases"/>
    <property type="match status" value="1"/>
</dbReference>
<keyword evidence="2" id="KW-0808">Transferase</keyword>